<dbReference type="RefSeq" id="XP_012894147.1">
    <property type="nucleotide sequence ID" value="XM_013038693.1"/>
</dbReference>
<dbReference type="AlphaFoldDB" id="D8LWB0"/>
<dbReference type="SUPFAM" id="SSF54575">
    <property type="entry name" value="Ribosomal protein L31e"/>
    <property type="match status" value="1"/>
</dbReference>
<comment type="similarity">
    <text evidence="1">Belongs to the eukaryotic ribosomal protein eL31 family.</text>
</comment>
<dbReference type="EMBL" id="FN668638">
    <property type="protein sequence ID" value="CBK20099.2"/>
    <property type="molecule type" value="Genomic_DNA"/>
</dbReference>
<dbReference type="NCBIfam" id="NF002258">
    <property type="entry name" value="PRK01192.1-1"/>
    <property type="match status" value="1"/>
</dbReference>
<organism evidence="4">
    <name type="scientific">Blastocystis hominis</name>
    <dbReference type="NCBI Taxonomy" id="12968"/>
    <lineage>
        <taxon>Eukaryota</taxon>
        <taxon>Sar</taxon>
        <taxon>Stramenopiles</taxon>
        <taxon>Bigyra</taxon>
        <taxon>Opalozoa</taxon>
        <taxon>Opalinata</taxon>
        <taxon>Blastocystidae</taxon>
        <taxon>Blastocystis</taxon>
    </lineage>
</organism>
<dbReference type="InterPro" id="IPR023621">
    <property type="entry name" value="Ribosomal_eL31_dom_sf"/>
</dbReference>
<dbReference type="Pfam" id="PF01198">
    <property type="entry name" value="Ribosomal_L31e"/>
    <property type="match status" value="1"/>
</dbReference>
<dbReference type="CDD" id="cd00463">
    <property type="entry name" value="Ribosomal_L31e"/>
    <property type="match status" value="1"/>
</dbReference>
<evidence type="ECO:0000313" key="4">
    <source>
        <dbReference type="EMBL" id="CBK20099.2"/>
    </source>
</evidence>
<keyword evidence="3" id="KW-0687">Ribonucleoprotein</keyword>
<reference evidence="4" key="1">
    <citation type="submission" date="2010-02" db="EMBL/GenBank/DDBJ databases">
        <title>Sequencing and annotation of the Blastocystis hominis genome.</title>
        <authorList>
            <person name="Wincker P."/>
        </authorList>
    </citation>
    <scope>NUCLEOTIDE SEQUENCE</scope>
    <source>
        <strain evidence="4">Singapore isolate B</strain>
    </source>
</reference>
<dbReference type="FunFam" id="3.10.440.10:FF:000001">
    <property type="entry name" value="60S ribosomal protein L31"/>
    <property type="match status" value="1"/>
</dbReference>
<evidence type="ECO:0008006" key="6">
    <source>
        <dbReference type="Google" id="ProtNLM"/>
    </source>
</evidence>
<sequence>MENQRKELTPITREYTIRLSKFSHKVCYKRRAPRCMAMIRKFAQTAMCTEDVRIDPTVNKYVWSKGIHAVPARIRVRMQRLAEDVEGESKHFYTVVEVLNVPHFHGLKTIVSNQ</sequence>
<dbReference type="InterPro" id="IPR020052">
    <property type="entry name" value="Ribosomal_eL31_CS"/>
</dbReference>
<dbReference type="PROSITE" id="PS01144">
    <property type="entry name" value="RIBOSOMAL_L31E"/>
    <property type="match status" value="1"/>
</dbReference>
<dbReference type="OMA" id="FKTGCHY"/>
<proteinExistence type="inferred from homology"/>
<gene>
    <name evidence="4" type="ORF">GSBLH_T00000479001</name>
</gene>
<evidence type="ECO:0000313" key="5">
    <source>
        <dbReference type="Proteomes" id="UP000008312"/>
    </source>
</evidence>
<keyword evidence="2" id="KW-0689">Ribosomal protein</keyword>
<dbReference type="InterPro" id="IPR000054">
    <property type="entry name" value="Ribosomal_eL31"/>
</dbReference>
<evidence type="ECO:0000256" key="2">
    <source>
        <dbReference type="ARBA" id="ARBA00022980"/>
    </source>
</evidence>
<dbReference type="GO" id="GO:0022625">
    <property type="term" value="C:cytosolic large ribosomal subunit"/>
    <property type="evidence" value="ECO:0007669"/>
    <property type="project" value="TreeGrafter"/>
</dbReference>
<protein>
    <recommendedName>
        <fullName evidence="6">Ribosomal protein L31e</fullName>
    </recommendedName>
</protein>
<dbReference type="PANTHER" id="PTHR10956:SF0">
    <property type="entry name" value="60S RIBOSOMAL PROTEIN L31"/>
    <property type="match status" value="1"/>
</dbReference>
<keyword evidence="5" id="KW-1185">Reference proteome</keyword>
<dbReference type="GO" id="GO:0002181">
    <property type="term" value="P:cytoplasmic translation"/>
    <property type="evidence" value="ECO:0007669"/>
    <property type="project" value="TreeGrafter"/>
</dbReference>
<dbReference type="Proteomes" id="UP000008312">
    <property type="component" value="Unassembled WGS sequence"/>
</dbReference>
<accession>D8LWB0</accession>
<dbReference type="Gene3D" id="3.10.440.10">
    <property type="match status" value="1"/>
</dbReference>
<dbReference type="FunCoup" id="D8LWB0">
    <property type="interactions" value="437"/>
</dbReference>
<evidence type="ECO:0000256" key="1">
    <source>
        <dbReference type="ARBA" id="ARBA00010808"/>
    </source>
</evidence>
<evidence type="ECO:0000256" key="3">
    <source>
        <dbReference type="ARBA" id="ARBA00023274"/>
    </source>
</evidence>
<dbReference type="OrthoDB" id="9739313at2759"/>
<dbReference type="InParanoid" id="D8LWB0"/>
<dbReference type="GeneID" id="24917788"/>
<dbReference type="SMART" id="SM01380">
    <property type="entry name" value="Ribosomal_L31e"/>
    <property type="match status" value="1"/>
</dbReference>
<name>D8LWB0_BLAHO</name>
<dbReference type="GO" id="GO:0003735">
    <property type="term" value="F:structural constituent of ribosome"/>
    <property type="evidence" value="ECO:0007669"/>
    <property type="project" value="InterPro"/>
</dbReference>
<dbReference type="PANTHER" id="PTHR10956">
    <property type="entry name" value="60S RIBOSOMAL PROTEIN L31"/>
    <property type="match status" value="1"/>
</dbReference>